<dbReference type="Pfam" id="PF23282">
    <property type="entry name" value="WHD_ROQ1"/>
    <property type="match status" value="1"/>
</dbReference>
<dbReference type="Pfam" id="PF20160">
    <property type="entry name" value="C-JID"/>
    <property type="match status" value="1"/>
</dbReference>
<feature type="region of interest" description="Disordered" evidence="8">
    <location>
        <begin position="1188"/>
        <end position="1207"/>
    </location>
</feature>
<dbReference type="InterPro" id="IPR027417">
    <property type="entry name" value="P-loop_NTPase"/>
</dbReference>
<evidence type="ECO:0000256" key="8">
    <source>
        <dbReference type="SAM" id="MobiDB-lite"/>
    </source>
</evidence>
<dbReference type="InterPro" id="IPR058546">
    <property type="entry name" value="RPS4B/Roq1-like_LRR"/>
</dbReference>
<dbReference type="PRINTS" id="PR00364">
    <property type="entry name" value="DISEASERSIST"/>
</dbReference>
<dbReference type="InterPro" id="IPR035897">
    <property type="entry name" value="Toll_tir_struct_dom_sf"/>
</dbReference>
<dbReference type="InterPro" id="IPR001611">
    <property type="entry name" value="Leu-rich_rpt"/>
</dbReference>
<dbReference type="InterPro" id="IPR036390">
    <property type="entry name" value="WH_DNA-bd_sf"/>
</dbReference>
<dbReference type="AlphaFoldDB" id="A0A2P6SK05"/>
<keyword evidence="10" id="KW-0675">Receptor</keyword>
<dbReference type="GO" id="GO:0006952">
    <property type="term" value="P:defense response"/>
    <property type="evidence" value="ECO:0007669"/>
    <property type="project" value="UniProtKB-KW"/>
</dbReference>
<dbReference type="PROSITE" id="PS50104">
    <property type="entry name" value="TIR"/>
    <property type="match status" value="1"/>
</dbReference>
<keyword evidence="10" id="KW-0238">DNA-binding</keyword>
<keyword evidence="4" id="KW-0378">Hydrolase</keyword>
<keyword evidence="11" id="KW-1185">Reference proteome</keyword>
<dbReference type="InterPro" id="IPR002182">
    <property type="entry name" value="NB-ARC"/>
</dbReference>
<keyword evidence="2" id="KW-0433">Leucine-rich repeat</keyword>
<proteinExistence type="predicted"/>
<dbReference type="Proteomes" id="UP000238479">
    <property type="component" value="Chromosome 1"/>
</dbReference>
<dbReference type="Gene3D" id="1.10.8.430">
    <property type="entry name" value="Helical domain of apoptotic protease-activating factors"/>
    <property type="match status" value="1"/>
</dbReference>
<evidence type="ECO:0000313" key="11">
    <source>
        <dbReference type="Proteomes" id="UP000238479"/>
    </source>
</evidence>
<dbReference type="InterPro" id="IPR032675">
    <property type="entry name" value="LRR_dom_sf"/>
</dbReference>
<dbReference type="EMBL" id="PDCK01000039">
    <property type="protein sequence ID" value="PRQ59015.1"/>
    <property type="molecule type" value="Genomic_DNA"/>
</dbReference>
<evidence type="ECO:0000313" key="10">
    <source>
        <dbReference type="EMBL" id="PRQ59015.1"/>
    </source>
</evidence>
<protein>
    <recommendedName>
        <fullName evidence="1">ADP-ribosyl cyclase/cyclic ADP-ribose hydrolase</fullName>
        <ecNumber evidence="1">3.2.2.6</ecNumber>
    </recommendedName>
</protein>
<comment type="caution">
    <text evidence="10">The sequence shown here is derived from an EMBL/GenBank/DDBJ whole genome shotgun (WGS) entry which is preliminary data.</text>
</comment>
<gene>
    <name evidence="10" type="ORF">RchiOBHm_Chr1g0365531</name>
</gene>
<evidence type="ECO:0000256" key="4">
    <source>
        <dbReference type="ARBA" id="ARBA00022801"/>
    </source>
</evidence>
<dbReference type="SMART" id="SM00255">
    <property type="entry name" value="TIR"/>
    <property type="match status" value="1"/>
</dbReference>
<evidence type="ECO:0000256" key="7">
    <source>
        <dbReference type="ARBA" id="ARBA00047304"/>
    </source>
</evidence>
<keyword evidence="3" id="KW-0677">Repeat</keyword>
<dbReference type="Pfam" id="PF01582">
    <property type="entry name" value="TIR"/>
    <property type="match status" value="1"/>
</dbReference>
<dbReference type="GO" id="GO:0061809">
    <property type="term" value="F:NAD+ nucleosidase activity, cyclic ADP-ribose generating"/>
    <property type="evidence" value="ECO:0007669"/>
    <property type="project" value="UniProtKB-EC"/>
</dbReference>
<sequence>MALSTQVRASTGSAFPWKYDVFLSFRGEDTRKGFTDHLYDKLQWRGIRTFRDDPELERGTAISPELLSAIEQSRFAIVVLSPNYASSTWCLLELSKIFECMEERGTILPIFYEVEPSHVRHQRGSFAEAFDEHEEKLGKDSKEVEGWRDALTKVASLAGWASKDYRYEAELTKEIVQALWSKVHHSLTLFGSSEKLVGMDAKLEEIDVLLDKEANDVRFIGVWGMGGLGKTTLARLVYEHICDQFEVCIFLANVREVCTNHGLVYLQKQILSQILKEENVQVWDVYSGITMTKRCLCNKAVLLVLDDVDQVEQLETLVGEKDWFGLGSRIIITTRNRHILVTHGIEKPYELKGLNDDKALQLFSWKAFRKYEPDEDFAEQSNSFVIYAGGLPLALKTLGSFLYKRSPHAWNSALEKLRNTPNRTIFEILKISFDGLDEMEKKIFLDIACFRRLYRNEFMIEQVYSSDLCNRITIDVLAEKSLITISSANQIGMHDLIQEMGCEIVRQQSYEEPGGRSRLWLRNDIFHVFTKNTGTKAIEGIFLQLHKLEEADWNLEAFSKMCKLKLLYIDNLKLSLGPKYLPNALRFLKWSWYPSKSLPPGFQPDELTELSLVHSNIDHLWNGIKYLGKLKSIDLSHSINLTRTPDFTGIQNLERLVLEGCTNLVKIHSSIALLKRLKIWNFRNCKSIKSLPSEVEMESLETFDVSGCLNLKMIPKFVGKNLESLVLEGCTNLVDIHPSIAFLNRLKILNFRNCKSIKSLPSEVQMESLETFDVSGCSRLRMIPEFVGQMKRLSKLSLSGTAVKKLPSSIERFSESLEELDLSGIVTRELPYSLFLQQNIRVSSFGLFPRSSPHPLIPLLASLKHLSSLTTLNLSDCNLSEGEIPNDIGSLSSLKNLELKGNNFVSLPASIHLLSKLHMINVENCKRLQQLPDLPLNDNLSVTTNNCTSLQIFPNPRDLCRLWKFTLSGINCLSTVDNPDYFLYSILKGLLEETPCSFEYFRYVIPGSEFFEWFTNQSVGDSVTEKLPLYGCNRKVIGVAVCALLVPQDNPSAVPEDRLLDPDSCRIWCHWRRHGCGLVGLALGVKQIVSDHLFLVVLPSHFWNPRERLEYEDTFNEVKFDFTVSRALGNNRCIKVKKCGARALYEHDMEELISKMNQSESSISVLETMDCGLGKSAYEQGGAIVKGTRDATSGRGGSDDEYFSAEE</sequence>
<dbReference type="InterPro" id="IPR000157">
    <property type="entry name" value="TIR_dom"/>
</dbReference>
<dbReference type="Gene3D" id="3.80.10.10">
    <property type="entry name" value="Ribonuclease Inhibitor"/>
    <property type="match status" value="3"/>
</dbReference>
<dbReference type="InterPro" id="IPR058192">
    <property type="entry name" value="WHD_ROQ1-like"/>
</dbReference>
<dbReference type="InterPro" id="IPR044974">
    <property type="entry name" value="Disease_R_plants"/>
</dbReference>
<dbReference type="Gramene" id="PRQ59015">
    <property type="protein sequence ID" value="PRQ59015"/>
    <property type="gene ID" value="RchiOBHm_Chr1g0365531"/>
</dbReference>
<reference evidence="10 11" key="1">
    <citation type="journal article" date="2018" name="Nat. Genet.">
        <title>The Rosa genome provides new insights in the design of modern roses.</title>
        <authorList>
            <person name="Bendahmane M."/>
        </authorList>
    </citation>
    <scope>NUCLEOTIDE SEQUENCE [LARGE SCALE GENOMIC DNA]</scope>
    <source>
        <strain evidence="11">cv. Old Blush</strain>
    </source>
</reference>
<dbReference type="InterPro" id="IPR045344">
    <property type="entry name" value="C-JID"/>
</dbReference>
<accession>A0A2P6SK05</accession>
<dbReference type="PANTHER" id="PTHR11017:SF527">
    <property type="entry name" value="TMV RESISTANCE PROTEIN N-LIKE"/>
    <property type="match status" value="1"/>
</dbReference>
<evidence type="ECO:0000256" key="6">
    <source>
        <dbReference type="ARBA" id="ARBA00023027"/>
    </source>
</evidence>
<keyword evidence="6" id="KW-0520">NAD</keyword>
<dbReference type="GO" id="GO:0043531">
    <property type="term" value="F:ADP binding"/>
    <property type="evidence" value="ECO:0007669"/>
    <property type="project" value="InterPro"/>
</dbReference>
<dbReference type="GO" id="GO:0003677">
    <property type="term" value="F:DNA binding"/>
    <property type="evidence" value="ECO:0007669"/>
    <property type="project" value="UniProtKB-KW"/>
</dbReference>
<evidence type="ECO:0000256" key="5">
    <source>
        <dbReference type="ARBA" id="ARBA00022821"/>
    </source>
</evidence>
<dbReference type="OMA" id="PDHESME"/>
<comment type="catalytic activity">
    <reaction evidence="7">
        <text>NAD(+) + H2O = ADP-D-ribose + nicotinamide + H(+)</text>
        <dbReference type="Rhea" id="RHEA:16301"/>
        <dbReference type="ChEBI" id="CHEBI:15377"/>
        <dbReference type="ChEBI" id="CHEBI:15378"/>
        <dbReference type="ChEBI" id="CHEBI:17154"/>
        <dbReference type="ChEBI" id="CHEBI:57540"/>
        <dbReference type="ChEBI" id="CHEBI:57967"/>
        <dbReference type="EC" id="3.2.2.6"/>
    </reaction>
    <physiologicalReaction direction="left-to-right" evidence="7">
        <dbReference type="Rhea" id="RHEA:16302"/>
    </physiologicalReaction>
</comment>
<dbReference type="SUPFAM" id="SSF52058">
    <property type="entry name" value="L domain-like"/>
    <property type="match status" value="2"/>
</dbReference>
<dbReference type="Gene3D" id="3.40.50.10140">
    <property type="entry name" value="Toll/interleukin-1 receptor homology (TIR) domain"/>
    <property type="match status" value="1"/>
</dbReference>
<evidence type="ECO:0000256" key="1">
    <source>
        <dbReference type="ARBA" id="ARBA00011982"/>
    </source>
</evidence>
<dbReference type="Pfam" id="PF23286">
    <property type="entry name" value="LRR_13"/>
    <property type="match status" value="1"/>
</dbReference>
<dbReference type="PANTHER" id="PTHR11017">
    <property type="entry name" value="LEUCINE-RICH REPEAT-CONTAINING PROTEIN"/>
    <property type="match status" value="1"/>
</dbReference>
<dbReference type="PROSITE" id="PS51450">
    <property type="entry name" value="LRR"/>
    <property type="match status" value="1"/>
</dbReference>
<dbReference type="Gene3D" id="3.40.50.300">
    <property type="entry name" value="P-loop containing nucleotide triphosphate hydrolases"/>
    <property type="match status" value="1"/>
</dbReference>
<dbReference type="GO" id="GO:0007165">
    <property type="term" value="P:signal transduction"/>
    <property type="evidence" value="ECO:0007669"/>
    <property type="project" value="InterPro"/>
</dbReference>
<evidence type="ECO:0000259" key="9">
    <source>
        <dbReference type="PROSITE" id="PS50104"/>
    </source>
</evidence>
<keyword evidence="5" id="KW-0611">Plant defense</keyword>
<organism evidence="10 11">
    <name type="scientific">Rosa chinensis</name>
    <name type="common">China rose</name>
    <dbReference type="NCBI Taxonomy" id="74649"/>
    <lineage>
        <taxon>Eukaryota</taxon>
        <taxon>Viridiplantae</taxon>
        <taxon>Streptophyta</taxon>
        <taxon>Embryophyta</taxon>
        <taxon>Tracheophyta</taxon>
        <taxon>Spermatophyta</taxon>
        <taxon>Magnoliopsida</taxon>
        <taxon>eudicotyledons</taxon>
        <taxon>Gunneridae</taxon>
        <taxon>Pentapetalae</taxon>
        <taxon>rosids</taxon>
        <taxon>fabids</taxon>
        <taxon>Rosales</taxon>
        <taxon>Rosaceae</taxon>
        <taxon>Rosoideae</taxon>
        <taxon>Rosoideae incertae sedis</taxon>
        <taxon>Rosa</taxon>
    </lineage>
</organism>
<dbReference type="SUPFAM" id="SSF52200">
    <property type="entry name" value="Toll/Interleukin receptor TIR domain"/>
    <property type="match status" value="1"/>
</dbReference>
<dbReference type="SUPFAM" id="SSF52540">
    <property type="entry name" value="P-loop containing nucleoside triphosphate hydrolases"/>
    <property type="match status" value="1"/>
</dbReference>
<feature type="domain" description="TIR" evidence="9">
    <location>
        <begin position="17"/>
        <end position="183"/>
    </location>
</feature>
<name>A0A2P6SK05_ROSCH</name>
<dbReference type="EC" id="3.2.2.6" evidence="1"/>
<evidence type="ECO:0000256" key="3">
    <source>
        <dbReference type="ARBA" id="ARBA00022737"/>
    </source>
</evidence>
<dbReference type="OrthoDB" id="982879at2759"/>
<evidence type="ECO:0000256" key="2">
    <source>
        <dbReference type="ARBA" id="ARBA00022614"/>
    </source>
</evidence>
<dbReference type="Pfam" id="PF00931">
    <property type="entry name" value="NB-ARC"/>
    <property type="match status" value="1"/>
</dbReference>
<dbReference type="FunFam" id="3.40.50.10140:FF:000007">
    <property type="entry name" value="Disease resistance protein (TIR-NBS-LRR class)"/>
    <property type="match status" value="1"/>
</dbReference>
<dbReference type="InterPro" id="IPR042197">
    <property type="entry name" value="Apaf_helical"/>
</dbReference>
<dbReference type="SUPFAM" id="SSF46785">
    <property type="entry name" value="Winged helix' DNA-binding domain"/>
    <property type="match status" value="1"/>
</dbReference>